<accession>A0A426YK54</accession>
<evidence type="ECO:0000256" key="1">
    <source>
        <dbReference type="ARBA" id="ARBA00022723"/>
    </source>
</evidence>
<evidence type="ECO:0000256" key="5">
    <source>
        <dbReference type="SAM" id="Coils"/>
    </source>
</evidence>
<dbReference type="AlphaFoldDB" id="A0A426YK54"/>
<dbReference type="Pfam" id="PF13920">
    <property type="entry name" value="zf-C3HC4_3"/>
    <property type="match status" value="1"/>
</dbReference>
<feature type="coiled-coil region" evidence="5">
    <location>
        <begin position="314"/>
        <end position="348"/>
    </location>
</feature>
<dbReference type="CDD" id="cd16649">
    <property type="entry name" value="mRING-HC-C3HC5_CGRF1-like"/>
    <property type="match status" value="1"/>
</dbReference>
<evidence type="ECO:0000256" key="3">
    <source>
        <dbReference type="ARBA" id="ARBA00022833"/>
    </source>
</evidence>
<organism evidence="8 9">
    <name type="scientific">Ensete ventricosum</name>
    <name type="common">Abyssinian banana</name>
    <name type="synonym">Musa ensete</name>
    <dbReference type="NCBI Taxonomy" id="4639"/>
    <lineage>
        <taxon>Eukaryota</taxon>
        <taxon>Viridiplantae</taxon>
        <taxon>Streptophyta</taxon>
        <taxon>Embryophyta</taxon>
        <taxon>Tracheophyta</taxon>
        <taxon>Spermatophyta</taxon>
        <taxon>Magnoliopsida</taxon>
        <taxon>Liliopsida</taxon>
        <taxon>Zingiberales</taxon>
        <taxon>Musaceae</taxon>
        <taxon>Ensete</taxon>
    </lineage>
</organism>
<name>A0A426YK54_ENSVE</name>
<dbReference type="InterPro" id="IPR013083">
    <property type="entry name" value="Znf_RING/FYVE/PHD"/>
</dbReference>
<reference evidence="8 9" key="1">
    <citation type="journal article" date="2014" name="Agronomy (Basel)">
        <title>A Draft Genome Sequence for Ensete ventricosum, the Drought-Tolerant Tree Against Hunger.</title>
        <authorList>
            <person name="Harrison J."/>
            <person name="Moore K.A."/>
            <person name="Paszkiewicz K."/>
            <person name="Jones T."/>
            <person name="Grant M."/>
            <person name="Ambacheew D."/>
            <person name="Muzemil S."/>
            <person name="Studholme D.J."/>
        </authorList>
    </citation>
    <scope>NUCLEOTIDE SEQUENCE [LARGE SCALE GENOMIC DNA]</scope>
</reference>
<evidence type="ECO:0000256" key="6">
    <source>
        <dbReference type="SAM" id="MobiDB-lite"/>
    </source>
</evidence>
<feature type="domain" description="RING-type" evidence="7">
    <location>
        <begin position="417"/>
        <end position="451"/>
    </location>
</feature>
<dbReference type="GO" id="GO:0004842">
    <property type="term" value="F:ubiquitin-protein transferase activity"/>
    <property type="evidence" value="ECO:0007669"/>
    <property type="project" value="TreeGrafter"/>
</dbReference>
<keyword evidence="5" id="KW-0175">Coiled coil</keyword>
<feature type="region of interest" description="Disordered" evidence="6">
    <location>
        <begin position="1"/>
        <end position="21"/>
    </location>
</feature>
<dbReference type="PANTHER" id="PTHR42647:SF72">
    <property type="entry name" value="EF-HAND CALCIUM-BINDING DOMAIN-CONTAINING PROTEIN 4A"/>
    <property type="match status" value="1"/>
</dbReference>
<dbReference type="InterPro" id="IPR001841">
    <property type="entry name" value="Znf_RING"/>
</dbReference>
<evidence type="ECO:0000256" key="4">
    <source>
        <dbReference type="PROSITE-ProRule" id="PRU00175"/>
    </source>
</evidence>
<evidence type="ECO:0000313" key="8">
    <source>
        <dbReference type="EMBL" id="RRT52149.1"/>
    </source>
</evidence>
<keyword evidence="2 4" id="KW-0863">Zinc-finger</keyword>
<proteinExistence type="predicted"/>
<evidence type="ECO:0000259" key="7">
    <source>
        <dbReference type="PROSITE" id="PS50089"/>
    </source>
</evidence>
<sequence>MIRHTGTGDRTHHGLPHDPVKLDSISSNGCRTLSSSLSDPMLLVLARMWIVFRSRRRCAFGEASASRSLPPTKRKFHLSRYFSRTLLQDVNAPAPDAADGRASAQPLQRFRQPVSRQRFFSPLYRVRKIGLCCSLTHSLLLLRRARQSTLDDLQMMRGYRDPLQFQSSLDQGDAGMQHQMLNNTTVFTDPQSELTCNASGSRKRAREESMALPVLAPLFRGPNSATASMNPVGDKNICGVLPQCRLLESTATATSGRFVSASQAVAPLFRDLISLIYQQTLEMDALVRLQNERLRTGLEEARKRHCRVFLSAVEQQVTKRLMEKEIELERAVRRNAELEEKVRQTSEENQIWFSMAKNNEAVVSSLKASLGHALLQNAAVAAREGYGDSKSTPLRADDANSCCFEVEEDDTGWRKTCRACRGTDACVLLLPCRHVSLCKDCEPEADACPVCGSAKNACLQVRFGSS</sequence>
<gene>
    <name evidence="8" type="ORF">B296_00049769</name>
</gene>
<keyword evidence="1" id="KW-0479">Metal-binding</keyword>
<evidence type="ECO:0000256" key="2">
    <source>
        <dbReference type="ARBA" id="ARBA00022771"/>
    </source>
</evidence>
<protein>
    <recommendedName>
        <fullName evidence="7">RING-type domain-containing protein</fullName>
    </recommendedName>
</protein>
<dbReference type="Gene3D" id="3.30.40.10">
    <property type="entry name" value="Zinc/RING finger domain, C3HC4 (zinc finger)"/>
    <property type="match status" value="1"/>
</dbReference>
<dbReference type="PROSITE" id="PS50089">
    <property type="entry name" value="ZF_RING_2"/>
    <property type="match status" value="1"/>
</dbReference>
<dbReference type="EMBL" id="AMZH03011827">
    <property type="protein sequence ID" value="RRT52149.1"/>
    <property type="molecule type" value="Genomic_DNA"/>
</dbReference>
<comment type="caution">
    <text evidence="8">The sequence shown here is derived from an EMBL/GenBank/DDBJ whole genome shotgun (WGS) entry which is preliminary data.</text>
</comment>
<dbReference type="Proteomes" id="UP000287651">
    <property type="component" value="Unassembled WGS sequence"/>
</dbReference>
<keyword evidence="3" id="KW-0862">Zinc</keyword>
<dbReference type="PANTHER" id="PTHR42647">
    <property type="entry name" value="SBP (S-RIBONUCLEASE BINDING PROTEIN) FAMILY PROTEIN"/>
    <property type="match status" value="1"/>
</dbReference>
<evidence type="ECO:0000313" key="9">
    <source>
        <dbReference type="Proteomes" id="UP000287651"/>
    </source>
</evidence>
<dbReference type="GO" id="GO:0008270">
    <property type="term" value="F:zinc ion binding"/>
    <property type="evidence" value="ECO:0007669"/>
    <property type="project" value="UniProtKB-KW"/>
</dbReference>